<dbReference type="AlphaFoldDB" id="A0A843YSR1"/>
<protein>
    <recommendedName>
        <fullName evidence="4">Transmembrane protein</fullName>
    </recommendedName>
</protein>
<gene>
    <name evidence="2" type="ORF">GEV47_06825</name>
</gene>
<feature type="chain" id="PRO_5032879221" description="Transmembrane protein" evidence="1">
    <location>
        <begin position="28"/>
        <end position="184"/>
    </location>
</feature>
<evidence type="ECO:0000256" key="1">
    <source>
        <dbReference type="SAM" id="SignalP"/>
    </source>
</evidence>
<accession>A0A843YSR1</accession>
<reference evidence="2 3" key="1">
    <citation type="submission" date="2019-10" db="EMBL/GenBank/DDBJ databases">
        <title>Glaciimonas soli sp. nov., a psychrophilic bacterium isolated from the forest soil of a high elevation mountain in Taiwan.</title>
        <authorList>
            <person name="Wang L.-T."/>
            <person name="Shieh W.Y."/>
        </authorList>
    </citation>
    <scope>NUCLEOTIDE SEQUENCE [LARGE SCALE GENOMIC DNA]</scope>
    <source>
        <strain evidence="2 3">GS1</strain>
    </source>
</reference>
<dbReference type="EMBL" id="WINI01000003">
    <property type="protein sequence ID" value="MQR00391.1"/>
    <property type="molecule type" value="Genomic_DNA"/>
</dbReference>
<keyword evidence="3" id="KW-1185">Reference proteome</keyword>
<comment type="caution">
    <text evidence="2">The sequence shown here is derived from an EMBL/GenBank/DDBJ whole genome shotgun (WGS) entry which is preliminary data.</text>
</comment>
<proteinExistence type="predicted"/>
<dbReference type="Proteomes" id="UP000451565">
    <property type="component" value="Unassembled WGS sequence"/>
</dbReference>
<dbReference type="RefSeq" id="WP_322741576.1">
    <property type="nucleotide sequence ID" value="NZ_WINI01000003.1"/>
</dbReference>
<sequence>MLKKSLSSGRKIVLCTCAALSAAFLLAACSPTFNWRQVHGSNAPYSVMLPAKPATYTREVDLDGVKANMTMTAAEVDDTVFAVGSAKMADAAQATAALQAMKTALLKNINGKVKAESTSAQTNSEGTSTDMQIEAIGEVNGKPTLLVARLSSKDQLIYQIIVIGPEKAISRENIDMFMSSFKAN</sequence>
<feature type="signal peptide" evidence="1">
    <location>
        <begin position="1"/>
        <end position="27"/>
    </location>
</feature>
<evidence type="ECO:0000313" key="3">
    <source>
        <dbReference type="Proteomes" id="UP000451565"/>
    </source>
</evidence>
<keyword evidence="1" id="KW-0732">Signal</keyword>
<name>A0A843YSR1_9BURK</name>
<dbReference type="PROSITE" id="PS51257">
    <property type="entry name" value="PROKAR_LIPOPROTEIN"/>
    <property type="match status" value="1"/>
</dbReference>
<evidence type="ECO:0000313" key="2">
    <source>
        <dbReference type="EMBL" id="MQR00391.1"/>
    </source>
</evidence>
<organism evidence="2 3">
    <name type="scientific">Glaciimonas soli</name>
    <dbReference type="NCBI Taxonomy" id="2590999"/>
    <lineage>
        <taxon>Bacteria</taxon>
        <taxon>Pseudomonadati</taxon>
        <taxon>Pseudomonadota</taxon>
        <taxon>Betaproteobacteria</taxon>
        <taxon>Burkholderiales</taxon>
        <taxon>Oxalobacteraceae</taxon>
        <taxon>Glaciimonas</taxon>
    </lineage>
</organism>
<evidence type="ECO:0008006" key="4">
    <source>
        <dbReference type="Google" id="ProtNLM"/>
    </source>
</evidence>